<organism evidence="6 7">
    <name type="scientific">Acidimicrobiia bacterium BACL6 MAG-120924-bin43</name>
    <dbReference type="NCBI Taxonomy" id="1655583"/>
    <lineage>
        <taxon>Bacteria</taxon>
        <taxon>Bacillati</taxon>
        <taxon>Actinomycetota</taxon>
        <taxon>Acidimicrobiia</taxon>
        <taxon>acIV cluster</taxon>
    </lineage>
</organism>
<evidence type="ECO:0000256" key="2">
    <source>
        <dbReference type="ARBA" id="ARBA00023125"/>
    </source>
</evidence>
<keyword evidence="2 4" id="KW-0238">DNA-binding</keyword>
<dbReference type="PRINTS" id="PR00455">
    <property type="entry name" value="HTHTETR"/>
</dbReference>
<gene>
    <name evidence="6" type="ORF">ABR75_00200</name>
</gene>
<dbReference type="SUPFAM" id="SSF48498">
    <property type="entry name" value="Tetracyclin repressor-like, C-terminal domain"/>
    <property type="match status" value="1"/>
</dbReference>
<dbReference type="Pfam" id="PF00440">
    <property type="entry name" value="TetR_N"/>
    <property type="match status" value="1"/>
</dbReference>
<keyword evidence="1" id="KW-0805">Transcription regulation</keyword>
<evidence type="ECO:0000256" key="1">
    <source>
        <dbReference type="ARBA" id="ARBA00023015"/>
    </source>
</evidence>
<evidence type="ECO:0000313" key="6">
    <source>
        <dbReference type="EMBL" id="KRO46548.1"/>
    </source>
</evidence>
<dbReference type="InterPro" id="IPR001647">
    <property type="entry name" value="HTH_TetR"/>
</dbReference>
<reference evidence="6 7" key="1">
    <citation type="submission" date="2015-10" db="EMBL/GenBank/DDBJ databases">
        <title>Metagenome-Assembled Genomes uncover a global brackish microbiome.</title>
        <authorList>
            <person name="Hugerth L.W."/>
            <person name="Larsson J."/>
            <person name="Alneberg J."/>
            <person name="Lindh M.V."/>
            <person name="Legrand C."/>
            <person name="Pinhassi J."/>
            <person name="Andersson A.F."/>
        </authorList>
    </citation>
    <scope>NUCLEOTIDE SEQUENCE [LARGE SCALE GENOMIC DNA]</scope>
    <source>
        <strain evidence="6">BACL6 MAG-120924-bin43</strain>
    </source>
</reference>
<proteinExistence type="predicted"/>
<protein>
    <recommendedName>
        <fullName evidence="5">HTH tetR-type domain-containing protein</fullName>
    </recommendedName>
</protein>
<keyword evidence="3" id="KW-0804">Transcription</keyword>
<dbReference type="InterPro" id="IPR036271">
    <property type="entry name" value="Tet_transcr_reg_TetR-rel_C_sf"/>
</dbReference>
<dbReference type="EMBL" id="LIBJ01000274">
    <property type="protein sequence ID" value="KRO46548.1"/>
    <property type="molecule type" value="Genomic_DNA"/>
</dbReference>
<sequence>MKVLAKKLGRPCDTDAGETRKLLVKEARRSFADVGYDATTNRALAQAAGITTGAIYHYFPSKLDMYVAAYAEMQEIVQGTFEEAAAGHETFTDKFSAILDSIAVMSAKDPSLASFVVGVASESQRHPELSLAIAPLRVGLGQFLSKMCTDAVARGEIVPGINAQVLQDLINVVLTGLSRFAIAVDDQQRGLDVIEGLKRIVAGTARHAAAR</sequence>
<evidence type="ECO:0000256" key="4">
    <source>
        <dbReference type="PROSITE-ProRule" id="PRU00335"/>
    </source>
</evidence>
<name>A0A0R2Q8I3_9ACTN</name>
<dbReference type="PANTHER" id="PTHR47506">
    <property type="entry name" value="TRANSCRIPTIONAL REGULATORY PROTEIN"/>
    <property type="match status" value="1"/>
</dbReference>
<accession>A0A0R2Q8I3</accession>
<dbReference type="AlphaFoldDB" id="A0A0R2Q8I3"/>
<feature type="domain" description="HTH tetR-type" evidence="5">
    <location>
        <begin position="17"/>
        <end position="77"/>
    </location>
</feature>
<dbReference type="PROSITE" id="PS50977">
    <property type="entry name" value="HTH_TETR_2"/>
    <property type="match status" value="1"/>
</dbReference>
<evidence type="ECO:0000313" key="7">
    <source>
        <dbReference type="Proteomes" id="UP000051017"/>
    </source>
</evidence>
<dbReference type="Proteomes" id="UP000051017">
    <property type="component" value="Unassembled WGS sequence"/>
</dbReference>
<dbReference type="SUPFAM" id="SSF46689">
    <property type="entry name" value="Homeodomain-like"/>
    <property type="match status" value="1"/>
</dbReference>
<evidence type="ECO:0000256" key="3">
    <source>
        <dbReference type="ARBA" id="ARBA00023163"/>
    </source>
</evidence>
<dbReference type="GO" id="GO:0003677">
    <property type="term" value="F:DNA binding"/>
    <property type="evidence" value="ECO:0007669"/>
    <property type="project" value="UniProtKB-UniRule"/>
</dbReference>
<dbReference type="PANTHER" id="PTHR47506:SF1">
    <property type="entry name" value="HTH-TYPE TRANSCRIPTIONAL REGULATOR YJDC"/>
    <property type="match status" value="1"/>
</dbReference>
<comment type="caution">
    <text evidence="6">The sequence shown here is derived from an EMBL/GenBank/DDBJ whole genome shotgun (WGS) entry which is preliminary data.</text>
</comment>
<feature type="DNA-binding region" description="H-T-H motif" evidence="4">
    <location>
        <begin position="40"/>
        <end position="59"/>
    </location>
</feature>
<dbReference type="Gene3D" id="1.10.357.10">
    <property type="entry name" value="Tetracycline Repressor, domain 2"/>
    <property type="match status" value="1"/>
</dbReference>
<dbReference type="InterPro" id="IPR009057">
    <property type="entry name" value="Homeodomain-like_sf"/>
</dbReference>
<evidence type="ECO:0000259" key="5">
    <source>
        <dbReference type="PROSITE" id="PS50977"/>
    </source>
</evidence>